<dbReference type="OrthoDB" id="155250at2"/>
<name>A0A346B1R5_9FIRM</name>
<protein>
    <submittedName>
        <fullName evidence="2">HD domain-containing protein</fullName>
    </submittedName>
</protein>
<evidence type="ECO:0000259" key="1">
    <source>
        <dbReference type="Pfam" id="PF01966"/>
    </source>
</evidence>
<dbReference type="Proteomes" id="UP000254337">
    <property type="component" value="Chromosome"/>
</dbReference>
<dbReference type="InterPro" id="IPR003607">
    <property type="entry name" value="HD/PDEase_dom"/>
</dbReference>
<dbReference type="InterPro" id="IPR006674">
    <property type="entry name" value="HD_domain"/>
</dbReference>
<dbReference type="CDD" id="cd00077">
    <property type="entry name" value="HDc"/>
    <property type="match status" value="1"/>
</dbReference>
<gene>
    <name evidence="2" type="ORF">DKB62_11100</name>
</gene>
<dbReference type="KEGG" id="meg:DKB62_11100"/>
<reference evidence="2 3" key="1">
    <citation type="submission" date="2018-05" db="EMBL/GenBank/DDBJ databases">
        <title>Complete genome sequence of Megasphaera sp. AJH120T, isolated from the ceca of a chicken.</title>
        <authorList>
            <person name="Maki J."/>
            <person name="Looft T."/>
        </authorList>
    </citation>
    <scope>NUCLEOTIDE SEQUENCE [LARGE SCALE GENOMIC DNA]</scope>
    <source>
        <strain evidence="2 3">AJH120</strain>
    </source>
</reference>
<keyword evidence="3" id="KW-1185">Reference proteome</keyword>
<accession>A0A346B1R5</accession>
<dbReference type="AlphaFoldDB" id="A0A346B1R5"/>
<dbReference type="Pfam" id="PF01966">
    <property type="entry name" value="HD"/>
    <property type="match status" value="1"/>
</dbReference>
<proteinExistence type="predicted"/>
<sequence>MSLLPNLIAQAIAFDRGDARRIHHFLKVYAYADTIGRLEGLPDDMQETLAAAAILHDIGIHAAEEKYGSSSGKYQELEGPAPARRILSSLGCDEGRIDRVCYLIAHHHTYDGVDGMDYQILLEADFLVNAYEDNLPKDAIRTFCRKVFRTESGIRLLRQTFDIQDI</sequence>
<dbReference type="SUPFAM" id="SSF109604">
    <property type="entry name" value="HD-domain/PDEase-like"/>
    <property type="match status" value="1"/>
</dbReference>
<dbReference type="RefSeq" id="WP_107196753.1">
    <property type="nucleotide sequence ID" value="NZ_CP029462.1"/>
</dbReference>
<evidence type="ECO:0000313" key="2">
    <source>
        <dbReference type="EMBL" id="AXL22058.1"/>
    </source>
</evidence>
<evidence type="ECO:0000313" key="3">
    <source>
        <dbReference type="Proteomes" id="UP000254337"/>
    </source>
</evidence>
<feature type="domain" description="HD" evidence="1">
    <location>
        <begin position="21"/>
        <end position="110"/>
    </location>
</feature>
<dbReference type="EMBL" id="CP029462">
    <property type="protein sequence ID" value="AXL22058.1"/>
    <property type="molecule type" value="Genomic_DNA"/>
</dbReference>
<organism evidence="2 3">
    <name type="scientific">Megasphaera stantonii</name>
    <dbReference type="NCBI Taxonomy" id="2144175"/>
    <lineage>
        <taxon>Bacteria</taxon>
        <taxon>Bacillati</taxon>
        <taxon>Bacillota</taxon>
        <taxon>Negativicutes</taxon>
        <taxon>Veillonellales</taxon>
        <taxon>Veillonellaceae</taxon>
        <taxon>Megasphaera</taxon>
    </lineage>
</organism>
<dbReference type="Gene3D" id="1.10.3210.10">
    <property type="entry name" value="Hypothetical protein af1432"/>
    <property type="match status" value="1"/>
</dbReference>